<dbReference type="AlphaFoldDB" id="U5NCW6"/>
<evidence type="ECO:0000313" key="10">
    <source>
        <dbReference type="Proteomes" id="UP000017184"/>
    </source>
</evidence>
<dbReference type="InterPro" id="IPR039565">
    <property type="entry name" value="BamD-like"/>
</dbReference>
<dbReference type="OrthoDB" id="9779191at2"/>
<dbReference type="Proteomes" id="UP000017184">
    <property type="component" value="Chromosome"/>
</dbReference>
<dbReference type="NCBIfam" id="TIGR03302">
    <property type="entry name" value="OM_YfiO"/>
    <property type="match status" value="1"/>
</dbReference>
<dbReference type="HAMAP" id="MF_00922">
    <property type="entry name" value="OM_assembly_BamD"/>
    <property type="match status" value="1"/>
</dbReference>
<dbReference type="eggNOG" id="COG4105">
    <property type="taxonomic scope" value="Bacteria"/>
</dbReference>
<feature type="chain" id="PRO_5009021878" description="Outer membrane protein assembly factor BamD" evidence="7">
    <location>
        <begin position="27"/>
        <end position="268"/>
    </location>
</feature>
<proteinExistence type="inferred from homology"/>
<dbReference type="GO" id="GO:1990063">
    <property type="term" value="C:Bam protein complex"/>
    <property type="evidence" value="ECO:0007669"/>
    <property type="project" value="TreeGrafter"/>
</dbReference>
<dbReference type="PANTHER" id="PTHR37423:SF1">
    <property type="entry name" value="OUTER MEMBRANE PROTEIN ASSEMBLY FACTOR BAMD"/>
    <property type="match status" value="1"/>
</dbReference>
<comment type="function">
    <text evidence="6">Part of the outer membrane protein assembly complex, which is involved in assembly and insertion of beta-barrel proteins into the outer membrane.</text>
</comment>
<dbReference type="CDD" id="cd15830">
    <property type="entry name" value="BamD"/>
    <property type="match status" value="1"/>
</dbReference>
<dbReference type="Gene3D" id="1.25.40.10">
    <property type="entry name" value="Tetratricopeptide repeat domain"/>
    <property type="match status" value="1"/>
</dbReference>
<keyword evidence="5 6" id="KW-0449">Lipoprotein</keyword>
<gene>
    <name evidence="6" type="primary">bamD</name>
    <name evidence="9" type="ORF">Cenrod_2011</name>
</gene>
<evidence type="ECO:0000259" key="8">
    <source>
        <dbReference type="Pfam" id="PF13525"/>
    </source>
</evidence>
<dbReference type="InterPro" id="IPR011990">
    <property type="entry name" value="TPR-like_helical_dom_sf"/>
</dbReference>
<keyword evidence="1 6" id="KW-0732">Signal</keyword>
<dbReference type="HOGENOM" id="CLU_065982_0_1_4"/>
<comment type="similarity">
    <text evidence="6">Belongs to the BamD family.</text>
</comment>
<dbReference type="KEGG" id="cbx:Cenrod_2011"/>
<dbReference type="SUPFAM" id="SSF48452">
    <property type="entry name" value="TPR-like"/>
    <property type="match status" value="1"/>
</dbReference>
<feature type="domain" description="Outer membrane lipoprotein BamD-like" evidence="8">
    <location>
        <begin position="41"/>
        <end position="243"/>
    </location>
</feature>
<dbReference type="InterPro" id="IPR017689">
    <property type="entry name" value="BamD"/>
</dbReference>
<dbReference type="RefSeq" id="WP_022774939.1">
    <property type="nucleotide sequence ID" value="NC_022576.1"/>
</dbReference>
<dbReference type="GO" id="GO:0051205">
    <property type="term" value="P:protein insertion into membrane"/>
    <property type="evidence" value="ECO:0007669"/>
    <property type="project" value="UniProtKB-UniRule"/>
</dbReference>
<keyword evidence="2 6" id="KW-0472">Membrane</keyword>
<organism evidence="9 10">
    <name type="scientific">Candidatus Symbiobacter mobilis CR</name>
    <dbReference type="NCBI Taxonomy" id="946483"/>
    <lineage>
        <taxon>Bacteria</taxon>
        <taxon>Pseudomonadati</taxon>
        <taxon>Pseudomonadota</taxon>
        <taxon>Betaproteobacteria</taxon>
        <taxon>Burkholderiales</taxon>
        <taxon>Comamonadaceae</taxon>
    </lineage>
</organism>
<dbReference type="Pfam" id="PF13525">
    <property type="entry name" value="YfiO"/>
    <property type="match status" value="1"/>
</dbReference>
<evidence type="ECO:0000256" key="1">
    <source>
        <dbReference type="ARBA" id="ARBA00022729"/>
    </source>
</evidence>
<evidence type="ECO:0000256" key="3">
    <source>
        <dbReference type="ARBA" id="ARBA00023139"/>
    </source>
</evidence>
<comment type="subunit">
    <text evidence="6">Part of the Bam complex.</text>
</comment>
<dbReference type="EMBL" id="CP004885">
    <property type="protein sequence ID" value="AGX88083.1"/>
    <property type="molecule type" value="Genomic_DNA"/>
</dbReference>
<dbReference type="GO" id="GO:0043165">
    <property type="term" value="P:Gram-negative-bacterium-type cell outer membrane assembly"/>
    <property type="evidence" value="ECO:0007669"/>
    <property type="project" value="UniProtKB-UniRule"/>
</dbReference>
<feature type="signal peptide" evidence="7">
    <location>
        <begin position="1"/>
        <end position="26"/>
    </location>
</feature>
<evidence type="ECO:0000256" key="6">
    <source>
        <dbReference type="HAMAP-Rule" id="MF_00922"/>
    </source>
</evidence>
<dbReference type="STRING" id="946483.Cenrod_2011"/>
<sequence>MPLGARLSLPSFRAAVAVTCAALVLAACSTVPKDPTANLSLQELYALAREEMDVGAYDKAVPLLEKLEGRAVGTPLAQQAQLDRAYAHHKAGEPLLAVAVLDRFMKQHPASPVLDYALYLKGVVNFQDDLGPFASVTRQDLSERDQKSAKDAFDAFQELVRRFPASRYAADATHRMRYIVNLLAQSEVHVARYYLQRGAYLAAANRAQTAVTDYPGAASTAQALDILVRAYDAMGMTQLRDDARRVLEHNYPQGVPAHTKERPWWKFW</sequence>
<keyword evidence="10" id="KW-1185">Reference proteome</keyword>
<reference evidence="9 10" key="1">
    <citation type="journal article" date="2013" name="Genome Biol.">
        <title>Genomic analysis reveals key aspects of prokaryotic symbiosis in the phototrophic consortium "Chlorochromatium aggregatum".</title>
        <authorList>
            <person name="Liu Z."/>
            <person name="Muller J."/>
            <person name="Li T."/>
            <person name="Alvey R.M."/>
            <person name="Vogl K."/>
            <person name="Frigaard N.U."/>
            <person name="Rockwell N.C."/>
            <person name="Boyd E.S."/>
            <person name="Tomsho L.P."/>
            <person name="Schuster S.C."/>
            <person name="Henke P."/>
            <person name="Rohde M."/>
            <person name="Overmann J."/>
            <person name="Bryant D.A."/>
        </authorList>
    </citation>
    <scope>NUCLEOTIDE SEQUENCE [LARGE SCALE GENOMIC DNA]</scope>
    <source>
        <strain evidence="9">CR</strain>
    </source>
</reference>
<dbReference type="PATRIC" id="fig|946483.4.peg.2024"/>
<comment type="subcellular location">
    <subcellularLocation>
        <location evidence="6">Cell outer membrane</location>
        <topology evidence="6">Lipid-anchor</topology>
    </subcellularLocation>
</comment>
<dbReference type="PANTHER" id="PTHR37423">
    <property type="entry name" value="SOLUBLE LYTIC MUREIN TRANSGLYCOSYLASE-RELATED"/>
    <property type="match status" value="1"/>
</dbReference>
<evidence type="ECO:0000256" key="4">
    <source>
        <dbReference type="ARBA" id="ARBA00023237"/>
    </source>
</evidence>
<keyword evidence="3 6" id="KW-0564">Palmitate</keyword>
<protein>
    <recommendedName>
        <fullName evidence="6">Outer membrane protein assembly factor BamD</fullName>
    </recommendedName>
</protein>
<accession>U5NCW6</accession>
<keyword evidence="4 6" id="KW-0998">Cell outer membrane</keyword>
<evidence type="ECO:0000313" key="9">
    <source>
        <dbReference type="EMBL" id="AGX88083.1"/>
    </source>
</evidence>
<name>U5NCW6_9BURK</name>
<evidence type="ECO:0000256" key="2">
    <source>
        <dbReference type="ARBA" id="ARBA00023136"/>
    </source>
</evidence>
<evidence type="ECO:0000256" key="5">
    <source>
        <dbReference type="ARBA" id="ARBA00023288"/>
    </source>
</evidence>
<evidence type="ECO:0000256" key="7">
    <source>
        <dbReference type="SAM" id="SignalP"/>
    </source>
</evidence>
<dbReference type="PROSITE" id="PS51257">
    <property type="entry name" value="PROKAR_LIPOPROTEIN"/>
    <property type="match status" value="1"/>
</dbReference>